<evidence type="ECO:0000256" key="3">
    <source>
        <dbReference type="ARBA" id="ARBA00023163"/>
    </source>
</evidence>
<dbReference type="PROSITE" id="PS51118">
    <property type="entry name" value="HTH_HXLR"/>
    <property type="match status" value="1"/>
</dbReference>
<accession>A0A2G4YQ93</accession>
<dbReference type="InterPro" id="IPR002577">
    <property type="entry name" value="HTH_HxlR"/>
</dbReference>
<feature type="domain" description="HTH hxlR-type" evidence="4">
    <location>
        <begin position="9"/>
        <end position="108"/>
    </location>
</feature>
<keyword evidence="6" id="KW-1185">Reference proteome</keyword>
<organism evidence="5 6">
    <name type="scientific">Paremcibacter congregatus</name>
    <dbReference type="NCBI Taxonomy" id="2043170"/>
    <lineage>
        <taxon>Bacteria</taxon>
        <taxon>Pseudomonadati</taxon>
        <taxon>Pseudomonadota</taxon>
        <taxon>Alphaproteobacteria</taxon>
        <taxon>Emcibacterales</taxon>
        <taxon>Emcibacteraceae</taxon>
        <taxon>Paremcibacter</taxon>
    </lineage>
</organism>
<dbReference type="Pfam" id="PF01638">
    <property type="entry name" value="HxlR"/>
    <property type="match status" value="1"/>
</dbReference>
<gene>
    <name evidence="5" type="ORF">CRD36_11835</name>
</gene>
<dbReference type="GO" id="GO:0003677">
    <property type="term" value="F:DNA binding"/>
    <property type="evidence" value="ECO:0007669"/>
    <property type="project" value="UniProtKB-KW"/>
</dbReference>
<dbReference type="Gene3D" id="1.10.10.10">
    <property type="entry name" value="Winged helix-like DNA-binding domain superfamily/Winged helix DNA-binding domain"/>
    <property type="match status" value="1"/>
</dbReference>
<dbReference type="InParanoid" id="A0A2G4YQ93"/>
<proteinExistence type="predicted"/>
<comment type="caution">
    <text evidence="5">The sequence shown here is derived from an EMBL/GenBank/DDBJ whole genome shotgun (WGS) entry which is preliminary data.</text>
</comment>
<evidence type="ECO:0000313" key="5">
    <source>
        <dbReference type="EMBL" id="PHZ84489.1"/>
    </source>
</evidence>
<reference evidence="5 6" key="1">
    <citation type="submission" date="2017-10" db="EMBL/GenBank/DDBJ databases">
        <title>Frigbacter circumglobatus gen. nov. sp. nov., isolated from sediment cultured in situ.</title>
        <authorList>
            <person name="Zhao Z."/>
        </authorList>
    </citation>
    <scope>NUCLEOTIDE SEQUENCE [LARGE SCALE GENOMIC DNA]</scope>
    <source>
        <strain evidence="5 6">ZYL</strain>
    </source>
</reference>
<evidence type="ECO:0000256" key="2">
    <source>
        <dbReference type="ARBA" id="ARBA00023125"/>
    </source>
</evidence>
<dbReference type="PANTHER" id="PTHR33204">
    <property type="entry name" value="TRANSCRIPTIONAL REGULATOR, MARR FAMILY"/>
    <property type="match status" value="1"/>
</dbReference>
<dbReference type="EMBL" id="PDEM01000024">
    <property type="protein sequence ID" value="PHZ84489.1"/>
    <property type="molecule type" value="Genomic_DNA"/>
</dbReference>
<evidence type="ECO:0000256" key="1">
    <source>
        <dbReference type="ARBA" id="ARBA00023015"/>
    </source>
</evidence>
<keyword evidence="2" id="KW-0238">DNA-binding</keyword>
<evidence type="ECO:0000259" key="4">
    <source>
        <dbReference type="PROSITE" id="PS51118"/>
    </source>
</evidence>
<sequence length="134" mass="15706">MDQKRRSYCPVTFALDVIGDKWSLLILRDILLMEKRFYHEFAQSKEGISTNILANRLSRLEGAGIVTKERDSADKKRFIYRPTEKGLDLLPVVMAMVQWSLKYDPDTKVPQSRMDEMNQDLIGYMAQIRSRFQE</sequence>
<dbReference type="AlphaFoldDB" id="A0A2G4YQ93"/>
<evidence type="ECO:0000313" key="6">
    <source>
        <dbReference type="Proteomes" id="UP000229730"/>
    </source>
</evidence>
<keyword evidence="3" id="KW-0804">Transcription</keyword>
<dbReference type="RefSeq" id="WP_099473484.1">
    <property type="nucleotide sequence ID" value="NZ_CAXBMK010000003.1"/>
</dbReference>
<dbReference type="Proteomes" id="UP000229730">
    <property type="component" value="Unassembled WGS sequence"/>
</dbReference>
<keyword evidence="1" id="KW-0805">Transcription regulation</keyword>
<dbReference type="OrthoDB" id="9782219at2"/>
<dbReference type="InterPro" id="IPR036388">
    <property type="entry name" value="WH-like_DNA-bd_sf"/>
</dbReference>
<dbReference type="PANTHER" id="PTHR33204:SF37">
    <property type="entry name" value="HTH-TYPE TRANSCRIPTIONAL REGULATOR YODB"/>
    <property type="match status" value="1"/>
</dbReference>
<dbReference type="InterPro" id="IPR036390">
    <property type="entry name" value="WH_DNA-bd_sf"/>
</dbReference>
<dbReference type="SUPFAM" id="SSF46785">
    <property type="entry name" value="Winged helix' DNA-binding domain"/>
    <property type="match status" value="1"/>
</dbReference>
<name>A0A2G4YQ93_9PROT</name>
<protein>
    <submittedName>
        <fullName evidence="5">Transcriptional regulator</fullName>
    </submittedName>
</protein>